<protein>
    <submittedName>
        <fullName evidence="1">Uncharacterized protein</fullName>
    </submittedName>
</protein>
<accession>A0A7H8N6S2</accession>
<sequence>MGDVFDKVTWWGDGSTSGPAVIQPMDTPILAWRGNQNSRNITVANATGPPGQLAGTVLRKTVLADSSPYAPALAGGLLADIHGQMAWVDISAGQRLHVATLEIETRTFTFTGRLAGRTLVSDGVLSGRSAPTLAGSSRAFPQVGVVDQQGNQVVANESSPLVFSALATLSWVGATRGPVRRFSLSDVPGGRFLWAWTASDGFLRFAFTTSPTPSGETPAVVRSAQQSIAQPSVTSYRGGAHVGWTGVDGTGLLNVAALDLGRLGNGADPIASVNILNERGIGAPTLVGMAPTANVRTHRLAIFWAGTDGQGTLNGGIVYRE</sequence>
<proteinExistence type="predicted"/>
<dbReference type="RefSeq" id="WP_176161962.1">
    <property type="nucleotide sequence ID" value="NZ_CP054929.1"/>
</dbReference>
<name>A0A7H8N6S2_9ACTN</name>
<organism evidence="1 2">
    <name type="scientific">Streptomyces buecherae</name>
    <dbReference type="NCBI Taxonomy" id="2763006"/>
    <lineage>
        <taxon>Bacteria</taxon>
        <taxon>Bacillati</taxon>
        <taxon>Actinomycetota</taxon>
        <taxon>Actinomycetes</taxon>
        <taxon>Kitasatosporales</taxon>
        <taxon>Streptomycetaceae</taxon>
        <taxon>Streptomyces</taxon>
    </lineage>
</organism>
<dbReference type="Proteomes" id="UP000509303">
    <property type="component" value="Chromosome"/>
</dbReference>
<evidence type="ECO:0000313" key="2">
    <source>
        <dbReference type="Proteomes" id="UP000509303"/>
    </source>
</evidence>
<reference evidence="1 2" key="1">
    <citation type="submission" date="2020-06" db="EMBL/GenBank/DDBJ databases">
        <title>Genome mining for natural products.</title>
        <authorList>
            <person name="Zhang B."/>
            <person name="Shi J."/>
            <person name="Ge H."/>
        </authorList>
    </citation>
    <scope>NUCLEOTIDE SEQUENCE [LARGE SCALE GENOMIC DNA]</scope>
    <source>
        <strain evidence="1 2">NA00687</strain>
    </source>
</reference>
<dbReference type="AlphaFoldDB" id="A0A7H8N6S2"/>
<keyword evidence="2" id="KW-1185">Reference proteome</keyword>
<gene>
    <name evidence="1" type="ORF">HUT08_12505</name>
</gene>
<dbReference type="EMBL" id="CP054929">
    <property type="protein sequence ID" value="QKW50227.1"/>
    <property type="molecule type" value="Genomic_DNA"/>
</dbReference>
<evidence type="ECO:0000313" key="1">
    <source>
        <dbReference type="EMBL" id="QKW50227.1"/>
    </source>
</evidence>